<dbReference type="InParanoid" id="A0CLV6"/>
<dbReference type="AlphaFoldDB" id="A0CLV6"/>
<dbReference type="HOGENOM" id="CLU_1819569_0_0_1"/>
<dbReference type="OrthoDB" id="319433at2759"/>
<evidence type="ECO:0000313" key="1">
    <source>
        <dbReference type="EMBL" id="CAK71773.1"/>
    </source>
</evidence>
<dbReference type="RefSeq" id="XP_001448838.1">
    <property type="nucleotide sequence ID" value="XM_001448801.1"/>
</dbReference>
<sequence length="142" mass="16652">MAYQQINDNLFEQQMGEIKNFKIGYQKSIHQRQRVHKNQQGGKYQKKVRGSKKISKKQLSNNFCKKSCQQDESIKIQQEDESISLNYFGENSNNGIEEIKARLFSLNLEESNQQFYAVLDSNHTFGFINQNQVKNIEQNIII</sequence>
<reference evidence="1 3" key="1">
    <citation type="journal article" date="2006" name="Nature">
        <title>Global trends of whole-genome duplications revealed by the ciliate Paramecium tetraurelia.</title>
        <authorList>
            <consortium name="Genoscope"/>
            <person name="Aury J.-M."/>
            <person name="Jaillon O."/>
            <person name="Duret L."/>
            <person name="Noel B."/>
            <person name="Jubin C."/>
            <person name="Porcel B.M."/>
            <person name="Segurens B."/>
            <person name="Daubin V."/>
            <person name="Anthouard V."/>
            <person name="Aiach N."/>
            <person name="Arnaiz O."/>
            <person name="Billaut A."/>
            <person name="Beisson J."/>
            <person name="Blanc I."/>
            <person name="Bouhouche K."/>
            <person name="Camara F."/>
            <person name="Duharcourt S."/>
            <person name="Guigo R."/>
            <person name="Gogendeau D."/>
            <person name="Katinka M."/>
            <person name="Keller A.-M."/>
            <person name="Kissmehl R."/>
            <person name="Klotz C."/>
            <person name="Koll F."/>
            <person name="Le Moue A."/>
            <person name="Lepere C."/>
            <person name="Malinsky S."/>
            <person name="Nowacki M."/>
            <person name="Nowak J.K."/>
            <person name="Plattner H."/>
            <person name="Poulain J."/>
            <person name="Ruiz F."/>
            <person name="Serrano V."/>
            <person name="Zagulski M."/>
            <person name="Dessen P."/>
            <person name="Betermier M."/>
            <person name="Weissenbach J."/>
            <person name="Scarpelli C."/>
            <person name="Schachter V."/>
            <person name="Sperling L."/>
            <person name="Meyer E."/>
            <person name="Cohen J."/>
            <person name="Wincker P."/>
        </authorList>
    </citation>
    <scope>NUCLEOTIDE SEQUENCE [LARGE SCALE GENOMIC DNA]</scope>
    <source>
        <strain evidence="1 3">Stock d4-2</strain>
    </source>
</reference>
<keyword evidence="3" id="KW-1185">Reference proteome</keyword>
<dbReference type="GeneID" id="5034623"/>
<dbReference type="EMBL" id="CT868106">
    <property type="protein sequence ID" value="CAK71773.1"/>
    <property type="molecule type" value="Genomic_DNA"/>
</dbReference>
<dbReference type="GeneID" id="5024954"/>
<dbReference type="KEGG" id="ptm:GSPATT00038698001"/>
<proteinExistence type="predicted"/>
<gene>
    <name evidence="2" type="ORF">GSPATT00016267001</name>
    <name evidence="1" type="ORF">GSPATT00038698001</name>
</gene>
<evidence type="ECO:0000313" key="2">
    <source>
        <dbReference type="EMBL" id="CAK81441.1"/>
    </source>
</evidence>
<dbReference type="Proteomes" id="UP000000600">
    <property type="component" value="Unassembled WGS sequence"/>
</dbReference>
<name>A0CLV6_PARTE</name>
<organism evidence="1 3">
    <name type="scientific">Paramecium tetraurelia</name>
    <dbReference type="NCBI Taxonomy" id="5888"/>
    <lineage>
        <taxon>Eukaryota</taxon>
        <taxon>Sar</taxon>
        <taxon>Alveolata</taxon>
        <taxon>Ciliophora</taxon>
        <taxon>Intramacronucleata</taxon>
        <taxon>Oligohymenophorea</taxon>
        <taxon>Peniculida</taxon>
        <taxon>Parameciidae</taxon>
        <taxon>Paramecium</taxon>
    </lineage>
</organism>
<reference evidence="1" key="2">
    <citation type="submission" date="2006-03" db="EMBL/GenBank/DDBJ databases">
        <authorList>
            <consortium name="Genoscope"/>
        </authorList>
    </citation>
    <scope>NUCLEOTIDE SEQUENCE</scope>
    <source>
        <strain evidence="1">Stock d4-2</strain>
    </source>
</reference>
<evidence type="ECO:0000313" key="3">
    <source>
        <dbReference type="Proteomes" id="UP000000600"/>
    </source>
</evidence>
<protein>
    <submittedName>
        <fullName evidence="1">Chromosome undetermined scaffold_208, whole genome shotgun sequence</fullName>
    </submittedName>
    <submittedName>
        <fullName evidence="2">Chromosome undetermined scaffold_48, whole genome shotgun sequence</fullName>
    </submittedName>
</protein>
<dbReference type="KEGG" id="ptm:GSPATT00016267001"/>
<dbReference type="EMBL" id="CT868407">
    <property type="protein sequence ID" value="CAK81441.1"/>
    <property type="molecule type" value="Genomic_DNA"/>
</dbReference>
<dbReference type="OMA" id="CQQDESI"/>
<accession>A0CLV6</accession>
<dbReference type="RefSeq" id="XP_001439170.1">
    <property type="nucleotide sequence ID" value="XM_001439133.1"/>
</dbReference>